<proteinExistence type="inferred from homology"/>
<reference evidence="10" key="1">
    <citation type="submission" date="2020-02" db="EMBL/GenBank/DDBJ databases">
        <authorList>
            <person name="Meier V. D."/>
        </authorList>
    </citation>
    <scope>NUCLEOTIDE SEQUENCE</scope>
    <source>
        <strain evidence="10">AVDCRST_MAG74</strain>
    </source>
</reference>
<evidence type="ECO:0000256" key="7">
    <source>
        <dbReference type="ARBA" id="ARBA00048475"/>
    </source>
</evidence>
<dbReference type="EC" id="6.3.2.6" evidence="8"/>
<dbReference type="AlphaFoldDB" id="A0A6J4Q3Q3"/>
<keyword evidence="3 8" id="KW-0436">Ligase</keyword>
<evidence type="ECO:0000256" key="2">
    <source>
        <dbReference type="ARBA" id="ARBA00010190"/>
    </source>
</evidence>
<dbReference type="Pfam" id="PF01259">
    <property type="entry name" value="SAICAR_synt"/>
    <property type="match status" value="1"/>
</dbReference>
<dbReference type="Gene3D" id="3.30.200.20">
    <property type="entry name" value="Phosphorylase Kinase, domain 1"/>
    <property type="match status" value="1"/>
</dbReference>
<dbReference type="GO" id="GO:0005524">
    <property type="term" value="F:ATP binding"/>
    <property type="evidence" value="ECO:0007669"/>
    <property type="project" value="UniProtKB-KW"/>
</dbReference>
<evidence type="ECO:0000313" key="10">
    <source>
        <dbReference type="EMBL" id="CAA9432343.1"/>
    </source>
</evidence>
<dbReference type="PANTHER" id="PTHR43700">
    <property type="entry name" value="PHOSPHORIBOSYLAMINOIMIDAZOLE-SUCCINOCARBOXAMIDE SYNTHASE"/>
    <property type="match status" value="1"/>
</dbReference>
<evidence type="ECO:0000256" key="3">
    <source>
        <dbReference type="ARBA" id="ARBA00022598"/>
    </source>
</evidence>
<keyword evidence="5 8" id="KW-0658">Purine biosynthesis</keyword>
<dbReference type="NCBIfam" id="TIGR00081">
    <property type="entry name" value="purC"/>
    <property type="match status" value="1"/>
</dbReference>
<evidence type="ECO:0000256" key="1">
    <source>
        <dbReference type="ARBA" id="ARBA00004672"/>
    </source>
</evidence>
<name>A0A6J4Q3Q3_9BACT</name>
<dbReference type="InterPro" id="IPR018236">
    <property type="entry name" value="SAICAR_synthetase_CS"/>
</dbReference>
<evidence type="ECO:0000256" key="8">
    <source>
        <dbReference type="HAMAP-Rule" id="MF_00137"/>
    </source>
</evidence>
<sequence length="299" mass="33592">MSAVKTVSETNALNLPLVHRGKVRDVYQVNERQLLLAATDRISAFDCVMPTPIPRKGEILTRLSAFWFDRLRHLTPNHFITADDEKMPAAIRQHEEFRGRSTLVKKTRVFPVECVVRGYLEGSGWKDYQATGAICGHDLPLGLRQCERLPEPIFTPATKAATGHDENITEHEFVKILGAETAARLSSLSLKIYQEASDYALTRGIIIADTKFEFGADDDGNILLIDEVLTPDSSRFWSADEYTPGRSQPSFDKQFVRDYLETLDWNKQPPAPALPAKIVAATTARYLEAYRILTGKDLI</sequence>
<accession>A0A6J4Q3Q3</accession>
<organism evidence="10">
    <name type="scientific">uncultured Pyrinomonadaceae bacterium</name>
    <dbReference type="NCBI Taxonomy" id="2283094"/>
    <lineage>
        <taxon>Bacteria</taxon>
        <taxon>Pseudomonadati</taxon>
        <taxon>Acidobacteriota</taxon>
        <taxon>Blastocatellia</taxon>
        <taxon>Blastocatellales</taxon>
        <taxon>Pyrinomonadaceae</taxon>
        <taxon>environmental samples</taxon>
    </lineage>
</organism>
<dbReference type="PANTHER" id="PTHR43700:SF1">
    <property type="entry name" value="PHOSPHORIBOSYLAMINOIMIDAZOLE-SUCCINOCARBOXAMIDE SYNTHASE"/>
    <property type="match status" value="1"/>
</dbReference>
<keyword evidence="6 8" id="KW-0067">ATP-binding</keyword>
<dbReference type="InterPro" id="IPR028923">
    <property type="entry name" value="SAICAR_synt/ADE2_N"/>
</dbReference>
<dbReference type="EMBL" id="CADCUR010000311">
    <property type="protein sequence ID" value="CAA9432343.1"/>
    <property type="molecule type" value="Genomic_DNA"/>
</dbReference>
<dbReference type="NCBIfam" id="NF010568">
    <property type="entry name" value="PRK13961.1"/>
    <property type="match status" value="1"/>
</dbReference>
<dbReference type="HAMAP" id="MF_00137">
    <property type="entry name" value="SAICAR_synth"/>
    <property type="match status" value="1"/>
</dbReference>
<dbReference type="GO" id="GO:0005737">
    <property type="term" value="C:cytoplasm"/>
    <property type="evidence" value="ECO:0007669"/>
    <property type="project" value="TreeGrafter"/>
</dbReference>
<evidence type="ECO:0000259" key="9">
    <source>
        <dbReference type="Pfam" id="PF01259"/>
    </source>
</evidence>
<protein>
    <recommendedName>
        <fullName evidence="8">Phosphoribosylaminoimidazole-succinocarboxamide synthase</fullName>
        <ecNumber evidence="8">6.3.2.6</ecNumber>
    </recommendedName>
    <alternativeName>
        <fullName evidence="8">SAICAR synthetase</fullName>
    </alternativeName>
</protein>
<dbReference type="PROSITE" id="PS01057">
    <property type="entry name" value="SAICAR_SYNTHETASE_1"/>
    <property type="match status" value="1"/>
</dbReference>
<evidence type="ECO:0000256" key="6">
    <source>
        <dbReference type="ARBA" id="ARBA00022840"/>
    </source>
</evidence>
<dbReference type="FunFam" id="3.30.470.20:FF:000015">
    <property type="entry name" value="Phosphoribosylaminoimidazole-succinocarboxamide synthase"/>
    <property type="match status" value="1"/>
</dbReference>
<dbReference type="InterPro" id="IPR001636">
    <property type="entry name" value="SAICAR_synth"/>
</dbReference>
<comment type="pathway">
    <text evidence="1 8">Purine metabolism; IMP biosynthesis via de novo pathway; 5-amino-1-(5-phospho-D-ribosyl)imidazole-4-carboxamide from 5-amino-1-(5-phospho-D-ribosyl)imidazole-4-carboxylate: step 1/2.</text>
</comment>
<feature type="domain" description="SAICAR synthetase/ADE2 N-terminal" evidence="9">
    <location>
        <begin position="18"/>
        <end position="270"/>
    </location>
</feature>
<dbReference type="GO" id="GO:0004639">
    <property type="term" value="F:phosphoribosylaminoimidazolesuccinocarboxamide synthase activity"/>
    <property type="evidence" value="ECO:0007669"/>
    <property type="project" value="UniProtKB-UniRule"/>
</dbReference>
<dbReference type="Gene3D" id="3.30.470.20">
    <property type="entry name" value="ATP-grasp fold, B domain"/>
    <property type="match status" value="1"/>
</dbReference>
<dbReference type="GO" id="GO:0006189">
    <property type="term" value="P:'de novo' IMP biosynthetic process"/>
    <property type="evidence" value="ECO:0007669"/>
    <property type="project" value="UniProtKB-UniRule"/>
</dbReference>
<comment type="similarity">
    <text evidence="2 8">Belongs to the SAICAR synthetase family.</text>
</comment>
<comment type="catalytic activity">
    <reaction evidence="7 8">
        <text>5-amino-1-(5-phospho-D-ribosyl)imidazole-4-carboxylate + L-aspartate + ATP = (2S)-2-[5-amino-1-(5-phospho-beta-D-ribosyl)imidazole-4-carboxamido]succinate + ADP + phosphate + 2 H(+)</text>
        <dbReference type="Rhea" id="RHEA:22628"/>
        <dbReference type="ChEBI" id="CHEBI:15378"/>
        <dbReference type="ChEBI" id="CHEBI:29991"/>
        <dbReference type="ChEBI" id="CHEBI:30616"/>
        <dbReference type="ChEBI" id="CHEBI:43474"/>
        <dbReference type="ChEBI" id="CHEBI:58443"/>
        <dbReference type="ChEBI" id="CHEBI:77657"/>
        <dbReference type="ChEBI" id="CHEBI:456216"/>
        <dbReference type="EC" id="6.3.2.6"/>
    </reaction>
</comment>
<keyword evidence="4 8" id="KW-0547">Nucleotide-binding</keyword>
<gene>
    <name evidence="8" type="primary">purC</name>
    <name evidence="10" type="ORF">AVDCRST_MAG74-3815</name>
</gene>
<dbReference type="SUPFAM" id="SSF56104">
    <property type="entry name" value="SAICAR synthase-like"/>
    <property type="match status" value="1"/>
</dbReference>
<evidence type="ECO:0000256" key="5">
    <source>
        <dbReference type="ARBA" id="ARBA00022755"/>
    </source>
</evidence>
<evidence type="ECO:0000256" key="4">
    <source>
        <dbReference type="ARBA" id="ARBA00022741"/>
    </source>
</evidence>
<dbReference type="PROSITE" id="PS01058">
    <property type="entry name" value="SAICAR_SYNTHETASE_2"/>
    <property type="match status" value="1"/>
</dbReference>
<dbReference type="CDD" id="cd01414">
    <property type="entry name" value="SAICAR_synt_Sc"/>
    <property type="match status" value="1"/>
</dbReference>
<dbReference type="UniPathway" id="UPA00074">
    <property type="reaction ID" value="UER00131"/>
</dbReference>